<feature type="region of interest" description="Disordered" evidence="1">
    <location>
        <begin position="278"/>
        <end position="297"/>
    </location>
</feature>
<name>A0A0D8B8Q2_9ACTN</name>
<dbReference type="OrthoDB" id="3209783at2"/>
<dbReference type="RefSeq" id="WP_044887719.1">
    <property type="nucleotide sequence ID" value="NZ_JYFN01000059.1"/>
</dbReference>
<keyword evidence="2" id="KW-1133">Transmembrane helix</keyword>
<feature type="transmembrane region" description="Helical" evidence="2">
    <location>
        <begin position="177"/>
        <end position="200"/>
    </location>
</feature>
<feature type="region of interest" description="Disordered" evidence="1">
    <location>
        <begin position="1"/>
        <end position="43"/>
    </location>
</feature>
<protein>
    <submittedName>
        <fullName evidence="3">Uncharacterized protein</fullName>
    </submittedName>
</protein>
<gene>
    <name evidence="3" type="ORF">FF36_05238</name>
</gene>
<keyword evidence="4" id="KW-1185">Reference proteome</keyword>
<keyword evidence="2" id="KW-0812">Transmembrane</keyword>
<feature type="region of interest" description="Disordered" evidence="1">
    <location>
        <begin position="90"/>
        <end position="174"/>
    </location>
</feature>
<sequence>MSHTGETSPEDPDGVSSYQDLHEAITGLWGRSNDRSVESRTGLSKTTINDLRNRRRRLTEHSVTRIVEAFDPARRTAWLAAWHRLQRTAGLGPEPAAGPAGAETGTAPERETGRSPDETPATVVADPSPADPAEPDPAWPGERQPGERRPGERQPDKGQPGERRPGEGRPARPTRTLIGAAIGLLGVGLGAGIGLGALLFGGGTAPTATPAPPTAAGPHGCYNLPLKTTATVVDQRGSDQYGVRVSDASYTYYASWNPSLEVGGRLSAPVPAGKELVGAGWADPGTTDSTPRHNPGNGRYYPGDVLTVSDQLCFRGPRGVVGYPGYPGITTRISVMLVDKGGATVLARDAERLDGFTDRDLAIRGADIIGYFDVPSAPMTPPDS</sequence>
<evidence type="ECO:0000313" key="3">
    <source>
        <dbReference type="EMBL" id="KJE20485.1"/>
    </source>
</evidence>
<proteinExistence type="predicted"/>
<feature type="compositionally biased region" description="Pro residues" evidence="1">
    <location>
        <begin position="129"/>
        <end position="138"/>
    </location>
</feature>
<feature type="compositionally biased region" description="Basic and acidic residues" evidence="1">
    <location>
        <begin position="144"/>
        <end position="170"/>
    </location>
</feature>
<reference evidence="3 4" key="2">
    <citation type="journal article" date="2016" name="Genome Announc.">
        <title>Permanent Draft Genome Sequences for Two Variants of Frankia sp. Strain CpI1, the First Frankia Strain Isolated from Root Nodules of Comptonia peregrina.</title>
        <authorList>
            <person name="Oshone R."/>
            <person name="Hurst S.G.IV."/>
            <person name="Abebe-Akele F."/>
            <person name="Simpson S."/>
            <person name="Morris K."/>
            <person name="Thomas W.K."/>
            <person name="Tisa L.S."/>
        </authorList>
    </citation>
    <scope>NUCLEOTIDE SEQUENCE [LARGE SCALE GENOMIC DNA]</scope>
    <source>
        <strain evidence="4">CpI1-S</strain>
    </source>
</reference>
<organism evidence="3 4">
    <name type="scientific">Frankia torreyi</name>
    <dbReference type="NCBI Taxonomy" id="1856"/>
    <lineage>
        <taxon>Bacteria</taxon>
        <taxon>Bacillati</taxon>
        <taxon>Actinomycetota</taxon>
        <taxon>Actinomycetes</taxon>
        <taxon>Frankiales</taxon>
        <taxon>Frankiaceae</taxon>
        <taxon>Frankia</taxon>
    </lineage>
</organism>
<dbReference type="AlphaFoldDB" id="A0A0D8B8Q2"/>
<dbReference type="PATRIC" id="fig|1502723.3.peg.5453"/>
<evidence type="ECO:0000256" key="1">
    <source>
        <dbReference type="SAM" id="MobiDB-lite"/>
    </source>
</evidence>
<comment type="caution">
    <text evidence="3">The sequence shown here is derived from an EMBL/GenBank/DDBJ whole genome shotgun (WGS) entry which is preliminary data.</text>
</comment>
<dbReference type="Proteomes" id="UP000032545">
    <property type="component" value="Unassembled WGS sequence"/>
</dbReference>
<reference evidence="4" key="1">
    <citation type="submission" date="2015-02" db="EMBL/GenBank/DDBJ databases">
        <title>Draft Genome of Frankia sp. CpI1-S.</title>
        <authorList>
            <person name="Oshone R.T."/>
            <person name="Ngom M."/>
            <person name="Ghodhbane-Gtari F."/>
            <person name="Gtari M."/>
            <person name="Morris K."/>
            <person name="Thomas K."/>
            <person name="Sen A."/>
            <person name="Tisa L.S."/>
        </authorList>
    </citation>
    <scope>NUCLEOTIDE SEQUENCE [LARGE SCALE GENOMIC DNA]</scope>
    <source>
        <strain evidence="4">CpI1-S</strain>
    </source>
</reference>
<evidence type="ECO:0000256" key="2">
    <source>
        <dbReference type="SAM" id="Phobius"/>
    </source>
</evidence>
<feature type="compositionally biased region" description="Low complexity" evidence="1">
    <location>
        <begin position="90"/>
        <end position="107"/>
    </location>
</feature>
<evidence type="ECO:0000313" key="4">
    <source>
        <dbReference type="Proteomes" id="UP000032545"/>
    </source>
</evidence>
<accession>A0A0D8B8Q2</accession>
<keyword evidence="2" id="KW-0472">Membrane</keyword>
<feature type="compositionally biased region" description="Basic and acidic residues" evidence="1">
    <location>
        <begin position="108"/>
        <end position="117"/>
    </location>
</feature>
<dbReference type="EMBL" id="JYFN01000059">
    <property type="protein sequence ID" value="KJE20485.1"/>
    <property type="molecule type" value="Genomic_DNA"/>
</dbReference>